<dbReference type="AlphaFoldDB" id="A0A914Q8C1"/>
<evidence type="ECO:0000313" key="3">
    <source>
        <dbReference type="WBParaSite" id="PDA_v2.g27330.t1"/>
    </source>
</evidence>
<dbReference type="PANTHER" id="PTHR24413">
    <property type="entry name" value="SPECKLE-TYPE POZ PROTEIN"/>
    <property type="match status" value="1"/>
</dbReference>
<dbReference type="Proteomes" id="UP000887578">
    <property type="component" value="Unplaced"/>
</dbReference>
<dbReference type="SUPFAM" id="SSF54695">
    <property type="entry name" value="POZ domain"/>
    <property type="match status" value="1"/>
</dbReference>
<dbReference type="PROSITE" id="PS50097">
    <property type="entry name" value="BTB"/>
    <property type="match status" value="1"/>
</dbReference>
<reference evidence="3" key="1">
    <citation type="submission" date="2022-11" db="UniProtKB">
        <authorList>
            <consortium name="WormBaseParasite"/>
        </authorList>
    </citation>
    <scope>IDENTIFICATION</scope>
</reference>
<dbReference type="Gene3D" id="3.30.710.10">
    <property type="entry name" value="Potassium Channel Kv1.1, Chain A"/>
    <property type="match status" value="1"/>
</dbReference>
<proteinExistence type="predicted"/>
<dbReference type="Pfam" id="PF00651">
    <property type="entry name" value="BTB"/>
    <property type="match status" value="1"/>
</dbReference>
<evidence type="ECO:0000313" key="2">
    <source>
        <dbReference type="Proteomes" id="UP000887578"/>
    </source>
</evidence>
<sequence>MNPIYKNLLTNLVLRLGLVGGKFTGKLPKKKKKKESIELTFRFDIDVIRQQLKESTATTSATALEEESEAANVEPETSLQPKILKTLQSQTFKDAILVAFDGAEVSAHRCILAAVSDVFCAIFNSKKSVNPVKIELECAAEIIEAAVGFYYGQKDVIKGNENELLQFATKYSMAELKTKCIETLYDTVTTENVCDIVTLAFDNNSNSLKEKCLQILSKEKSKIDKEKLQTLQPSILVACLTLS</sequence>
<dbReference type="SMART" id="SM00225">
    <property type="entry name" value="BTB"/>
    <property type="match status" value="1"/>
</dbReference>
<accession>A0A914Q8C1</accession>
<keyword evidence="2" id="KW-1185">Reference proteome</keyword>
<dbReference type="InterPro" id="IPR011333">
    <property type="entry name" value="SKP1/BTB/POZ_sf"/>
</dbReference>
<dbReference type="InterPro" id="IPR000210">
    <property type="entry name" value="BTB/POZ_dom"/>
</dbReference>
<name>A0A914Q8C1_9BILA</name>
<evidence type="ECO:0000259" key="1">
    <source>
        <dbReference type="PROSITE" id="PS50097"/>
    </source>
</evidence>
<organism evidence="2 3">
    <name type="scientific">Panagrolaimus davidi</name>
    <dbReference type="NCBI Taxonomy" id="227884"/>
    <lineage>
        <taxon>Eukaryota</taxon>
        <taxon>Metazoa</taxon>
        <taxon>Ecdysozoa</taxon>
        <taxon>Nematoda</taxon>
        <taxon>Chromadorea</taxon>
        <taxon>Rhabditida</taxon>
        <taxon>Tylenchina</taxon>
        <taxon>Panagrolaimomorpha</taxon>
        <taxon>Panagrolaimoidea</taxon>
        <taxon>Panagrolaimidae</taxon>
        <taxon>Panagrolaimus</taxon>
    </lineage>
</organism>
<feature type="domain" description="BTB" evidence="1">
    <location>
        <begin position="93"/>
        <end position="159"/>
    </location>
</feature>
<dbReference type="WBParaSite" id="PDA_v2.g27330.t1">
    <property type="protein sequence ID" value="PDA_v2.g27330.t1"/>
    <property type="gene ID" value="PDA_v2.g27330"/>
</dbReference>
<protein>
    <submittedName>
        <fullName evidence="3">BTB domain-containing protein</fullName>
    </submittedName>
</protein>